<name>A0A0A9EF10_ARUDO</name>
<reference evidence="1" key="2">
    <citation type="journal article" date="2015" name="Data Brief">
        <title>Shoot transcriptome of the giant reed, Arundo donax.</title>
        <authorList>
            <person name="Barrero R.A."/>
            <person name="Guerrero F.D."/>
            <person name="Moolhuijzen P."/>
            <person name="Goolsby J.A."/>
            <person name="Tidwell J."/>
            <person name="Bellgard S.E."/>
            <person name="Bellgard M.I."/>
        </authorList>
    </citation>
    <scope>NUCLEOTIDE SEQUENCE</scope>
    <source>
        <tissue evidence="1">Shoot tissue taken approximately 20 cm above the soil surface</tissue>
    </source>
</reference>
<dbReference type="EMBL" id="GBRH01198521">
    <property type="protein sequence ID" value="JAD99374.1"/>
    <property type="molecule type" value="Transcribed_RNA"/>
</dbReference>
<protein>
    <submittedName>
        <fullName evidence="1">Uncharacterized protein</fullName>
    </submittedName>
</protein>
<reference evidence="1" key="1">
    <citation type="submission" date="2014-09" db="EMBL/GenBank/DDBJ databases">
        <authorList>
            <person name="Magalhaes I.L.F."/>
            <person name="Oliveira U."/>
            <person name="Santos F.R."/>
            <person name="Vidigal T.H.D.A."/>
            <person name="Brescovit A.D."/>
            <person name="Santos A.J."/>
        </authorList>
    </citation>
    <scope>NUCLEOTIDE SEQUENCE</scope>
    <source>
        <tissue evidence="1">Shoot tissue taken approximately 20 cm above the soil surface</tissue>
    </source>
</reference>
<evidence type="ECO:0000313" key="1">
    <source>
        <dbReference type="EMBL" id="JAD99374.1"/>
    </source>
</evidence>
<accession>A0A0A9EF10</accession>
<organism evidence="1">
    <name type="scientific">Arundo donax</name>
    <name type="common">Giant reed</name>
    <name type="synonym">Donax arundinaceus</name>
    <dbReference type="NCBI Taxonomy" id="35708"/>
    <lineage>
        <taxon>Eukaryota</taxon>
        <taxon>Viridiplantae</taxon>
        <taxon>Streptophyta</taxon>
        <taxon>Embryophyta</taxon>
        <taxon>Tracheophyta</taxon>
        <taxon>Spermatophyta</taxon>
        <taxon>Magnoliopsida</taxon>
        <taxon>Liliopsida</taxon>
        <taxon>Poales</taxon>
        <taxon>Poaceae</taxon>
        <taxon>PACMAD clade</taxon>
        <taxon>Arundinoideae</taxon>
        <taxon>Arundineae</taxon>
        <taxon>Arundo</taxon>
    </lineage>
</organism>
<sequence>MLEEMTLMNWRTRKTMMRLLSSTSLLISQSAGASVRCHFTPASSTVVQGWKRRTRGSGLQLLCQ</sequence>
<dbReference type="AlphaFoldDB" id="A0A0A9EF10"/>
<proteinExistence type="predicted"/>